<feature type="signal peptide" evidence="1">
    <location>
        <begin position="1"/>
        <end position="29"/>
    </location>
</feature>
<dbReference type="Pfam" id="PF03995">
    <property type="entry name" value="Inhibitor_I36"/>
    <property type="match status" value="1"/>
</dbReference>
<organism evidence="2 3">
    <name type="scientific">Phytomonospora endophytica</name>
    <dbReference type="NCBI Taxonomy" id="714109"/>
    <lineage>
        <taxon>Bacteria</taxon>
        <taxon>Bacillati</taxon>
        <taxon>Actinomycetota</taxon>
        <taxon>Actinomycetes</taxon>
        <taxon>Micromonosporales</taxon>
        <taxon>Micromonosporaceae</taxon>
        <taxon>Phytomonospora</taxon>
    </lineage>
</organism>
<sequence>MSLGWNTKIAAIAGIGLLGLAVAAAPASAEPAGPLDHPACPDAHICVWTGQNFTGDMYGGDVAGTCYYGIPGGWSMANQMGHAVRAFEFGDCTGQSFTLEPGYDTGNSPFPIYAVLT</sequence>
<evidence type="ECO:0000313" key="2">
    <source>
        <dbReference type="EMBL" id="MBB6036623.1"/>
    </source>
</evidence>
<feature type="chain" id="PRO_5032959598" description="Peptidase inhibitor family I36" evidence="1">
    <location>
        <begin position="30"/>
        <end position="117"/>
    </location>
</feature>
<dbReference type="AlphaFoldDB" id="A0A841FP34"/>
<accession>A0A841FP34</accession>
<dbReference type="RefSeq" id="WP_184789454.1">
    <property type="nucleotide sequence ID" value="NZ_BONT01000033.1"/>
</dbReference>
<protein>
    <recommendedName>
        <fullName evidence="4">Peptidase inhibitor family I36</fullName>
    </recommendedName>
</protein>
<gene>
    <name evidence="2" type="ORF">HNR73_004494</name>
</gene>
<evidence type="ECO:0000313" key="3">
    <source>
        <dbReference type="Proteomes" id="UP000548476"/>
    </source>
</evidence>
<dbReference type="EMBL" id="JACHGT010000009">
    <property type="protein sequence ID" value="MBB6036623.1"/>
    <property type="molecule type" value="Genomic_DNA"/>
</dbReference>
<proteinExistence type="predicted"/>
<evidence type="ECO:0008006" key="4">
    <source>
        <dbReference type="Google" id="ProtNLM"/>
    </source>
</evidence>
<evidence type="ECO:0000256" key="1">
    <source>
        <dbReference type="SAM" id="SignalP"/>
    </source>
</evidence>
<keyword evidence="1" id="KW-0732">Signal</keyword>
<name>A0A841FP34_9ACTN</name>
<keyword evidence="3" id="KW-1185">Reference proteome</keyword>
<reference evidence="2 3" key="1">
    <citation type="submission" date="2020-08" db="EMBL/GenBank/DDBJ databases">
        <title>Genomic Encyclopedia of Type Strains, Phase IV (KMG-IV): sequencing the most valuable type-strain genomes for metagenomic binning, comparative biology and taxonomic classification.</title>
        <authorList>
            <person name="Goeker M."/>
        </authorList>
    </citation>
    <scope>NUCLEOTIDE SEQUENCE [LARGE SCALE GENOMIC DNA]</scope>
    <source>
        <strain evidence="2 3">YIM 65646</strain>
    </source>
</reference>
<dbReference type="Proteomes" id="UP000548476">
    <property type="component" value="Unassembled WGS sequence"/>
</dbReference>
<comment type="caution">
    <text evidence="2">The sequence shown here is derived from an EMBL/GenBank/DDBJ whole genome shotgun (WGS) entry which is preliminary data.</text>
</comment>